<keyword evidence="2" id="KW-1185">Reference proteome</keyword>
<evidence type="ECO:0000313" key="2">
    <source>
        <dbReference type="Proteomes" id="UP001500212"/>
    </source>
</evidence>
<comment type="caution">
    <text evidence="1">The sequence shown here is derived from an EMBL/GenBank/DDBJ whole genome shotgun (WGS) entry which is preliminary data.</text>
</comment>
<dbReference type="CDD" id="cd00093">
    <property type="entry name" value="HTH_XRE"/>
    <property type="match status" value="1"/>
</dbReference>
<name>A0ABP8TAQ6_9ACTN</name>
<dbReference type="InterPro" id="IPR010982">
    <property type="entry name" value="Lambda_DNA-bd_dom_sf"/>
</dbReference>
<dbReference type="EMBL" id="BAABHJ010000001">
    <property type="protein sequence ID" value="GAA4600963.1"/>
    <property type="molecule type" value="Genomic_DNA"/>
</dbReference>
<dbReference type="Pfam" id="PF13560">
    <property type="entry name" value="HTH_31"/>
    <property type="match status" value="1"/>
</dbReference>
<protein>
    <recommendedName>
        <fullName evidence="3">HTH cro/C1-type domain-containing protein</fullName>
    </recommendedName>
</protein>
<accession>A0ABP8TAQ6</accession>
<gene>
    <name evidence="1" type="ORF">GCM10023195_01820</name>
</gene>
<dbReference type="Gene3D" id="1.10.260.40">
    <property type="entry name" value="lambda repressor-like DNA-binding domains"/>
    <property type="match status" value="1"/>
</dbReference>
<dbReference type="Proteomes" id="UP001500212">
    <property type="component" value="Unassembled WGS sequence"/>
</dbReference>
<evidence type="ECO:0008006" key="3">
    <source>
        <dbReference type="Google" id="ProtNLM"/>
    </source>
</evidence>
<organism evidence="1 2">
    <name type="scientific">Actinoallomurus liliacearum</name>
    <dbReference type="NCBI Taxonomy" id="1080073"/>
    <lineage>
        <taxon>Bacteria</taxon>
        <taxon>Bacillati</taxon>
        <taxon>Actinomycetota</taxon>
        <taxon>Actinomycetes</taxon>
        <taxon>Streptosporangiales</taxon>
        <taxon>Thermomonosporaceae</taxon>
        <taxon>Actinoallomurus</taxon>
    </lineage>
</organism>
<dbReference type="RefSeq" id="WP_345346534.1">
    <property type="nucleotide sequence ID" value="NZ_BAABHJ010000001.1"/>
</dbReference>
<proteinExistence type="predicted"/>
<reference evidence="2" key="1">
    <citation type="journal article" date="2019" name="Int. J. Syst. Evol. Microbiol.">
        <title>The Global Catalogue of Microorganisms (GCM) 10K type strain sequencing project: providing services to taxonomists for standard genome sequencing and annotation.</title>
        <authorList>
            <consortium name="The Broad Institute Genomics Platform"/>
            <consortium name="The Broad Institute Genome Sequencing Center for Infectious Disease"/>
            <person name="Wu L."/>
            <person name="Ma J."/>
        </authorList>
    </citation>
    <scope>NUCLEOTIDE SEQUENCE [LARGE SCALE GENOMIC DNA]</scope>
    <source>
        <strain evidence="2">JCM 17938</strain>
    </source>
</reference>
<evidence type="ECO:0000313" key="1">
    <source>
        <dbReference type="EMBL" id="GAA4600963.1"/>
    </source>
</evidence>
<dbReference type="SUPFAM" id="SSF47413">
    <property type="entry name" value="lambda repressor-like DNA-binding domains"/>
    <property type="match status" value="1"/>
</dbReference>
<dbReference type="InterPro" id="IPR001387">
    <property type="entry name" value="Cro/C1-type_HTH"/>
</dbReference>
<sequence length="112" mass="12497">MPSRDIPSVRLRRIGSALRKAREDGGLTIDTACRRYGRSKSWVSTLENGLHSIDPQELADLLNFYEVPEGPLRDSLLHLATHKPGKNWERAYEGRISAAALDLASLEEDARA</sequence>